<keyword evidence="1" id="KW-0472">Membrane</keyword>
<comment type="caution">
    <text evidence="2">The sequence shown here is derived from an EMBL/GenBank/DDBJ whole genome shotgun (WGS) entry which is preliminary data.</text>
</comment>
<proteinExistence type="predicted"/>
<dbReference type="Proteomes" id="UP001610335">
    <property type="component" value="Unassembled WGS sequence"/>
</dbReference>
<evidence type="ECO:0000313" key="2">
    <source>
        <dbReference type="EMBL" id="KAL2829993.1"/>
    </source>
</evidence>
<evidence type="ECO:0000313" key="3">
    <source>
        <dbReference type="Proteomes" id="UP001610335"/>
    </source>
</evidence>
<organism evidence="2 3">
    <name type="scientific">Aspergillus cavernicola</name>
    <dbReference type="NCBI Taxonomy" id="176166"/>
    <lineage>
        <taxon>Eukaryota</taxon>
        <taxon>Fungi</taxon>
        <taxon>Dikarya</taxon>
        <taxon>Ascomycota</taxon>
        <taxon>Pezizomycotina</taxon>
        <taxon>Eurotiomycetes</taxon>
        <taxon>Eurotiomycetidae</taxon>
        <taxon>Eurotiales</taxon>
        <taxon>Aspergillaceae</taxon>
        <taxon>Aspergillus</taxon>
        <taxon>Aspergillus subgen. Nidulantes</taxon>
    </lineage>
</organism>
<dbReference type="EMBL" id="JBFXLS010000014">
    <property type="protein sequence ID" value="KAL2829993.1"/>
    <property type="molecule type" value="Genomic_DNA"/>
</dbReference>
<keyword evidence="3" id="KW-1185">Reference proteome</keyword>
<feature type="transmembrane region" description="Helical" evidence="1">
    <location>
        <begin position="46"/>
        <end position="69"/>
    </location>
</feature>
<evidence type="ECO:0000256" key="1">
    <source>
        <dbReference type="SAM" id="Phobius"/>
    </source>
</evidence>
<accession>A0ABR4IT63</accession>
<gene>
    <name evidence="2" type="ORF">BDW59DRAFT_29250</name>
</gene>
<sequence length="113" mass="12796">MSLLLTCPNACLTFLPSYHACFQRYTPQNDFPFVYQLSSLLTLQNVNYYSQFSFLSSFLYIYGVTCIIASQTNYMAVIPSCMLQVLERVASPIFHGHLTLISSRKSRAGFRAG</sequence>
<name>A0ABR4IT63_9EURO</name>
<reference evidence="2 3" key="1">
    <citation type="submission" date="2024-07" db="EMBL/GenBank/DDBJ databases">
        <title>Section-level genome sequencing and comparative genomics of Aspergillus sections Usti and Cavernicolus.</title>
        <authorList>
            <consortium name="Lawrence Berkeley National Laboratory"/>
            <person name="Nybo J.L."/>
            <person name="Vesth T.C."/>
            <person name="Theobald S."/>
            <person name="Frisvad J.C."/>
            <person name="Larsen T.O."/>
            <person name="Kjaerboelling I."/>
            <person name="Rothschild-Mancinelli K."/>
            <person name="Lyhne E.K."/>
            <person name="Kogle M.E."/>
            <person name="Barry K."/>
            <person name="Clum A."/>
            <person name="Na H."/>
            <person name="Ledsgaard L."/>
            <person name="Lin J."/>
            <person name="Lipzen A."/>
            <person name="Kuo A."/>
            <person name="Riley R."/>
            <person name="Mondo S."/>
            <person name="LaButti K."/>
            <person name="Haridas S."/>
            <person name="Pangalinan J."/>
            <person name="Salamov A.A."/>
            <person name="Simmons B.A."/>
            <person name="Magnuson J.K."/>
            <person name="Chen J."/>
            <person name="Drula E."/>
            <person name="Henrissat B."/>
            <person name="Wiebenga A."/>
            <person name="Lubbers R.J."/>
            <person name="Gomes A.C."/>
            <person name="Makela M.R."/>
            <person name="Stajich J."/>
            <person name="Grigoriev I.V."/>
            <person name="Mortensen U.H."/>
            <person name="De vries R.P."/>
            <person name="Baker S.E."/>
            <person name="Andersen M.R."/>
        </authorList>
    </citation>
    <scope>NUCLEOTIDE SEQUENCE [LARGE SCALE GENOMIC DNA]</scope>
    <source>
        <strain evidence="2 3">CBS 600.67</strain>
    </source>
</reference>
<protein>
    <submittedName>
        <fullName evidence="2">Uncharacterized protein</fullName>
    </submittedName>
</protein>
<keyword evidence="1" id="KW-0812">Transmembrane</keyword>
<keyword evidence="1" id="KW-1133">Transmembrane helix</keyword>